<feature type="domain" description="GFO/IDH/MocA-like oxidoreductase" evidence="5">
    <location>
        <begin position="184"/>
        <end position="300"/>
    </location>
</feature>
<protein>
    <submittedName>
        <fullName evidence="6">Oxidoreductase</fullName>
    </submittedName>
</protein>
<feature type="compositionally biased region" description="Gly residues" evidence="3">
    <location>
        <begin position="1"/>
        <end position="12"/>
    </location>
</feature>
<gene>
    <name evidence="6" type="ORF">GCM10011594_08410</name>
</gene>
<dbReference type="Gene3D" id="3.30.360.10">
    <property type="entry name" value="Dihydrodipicolinate Reductase, domain 2"/>
    <property type="match status" value="1"/>
</dbReference>
<evidence type="ECO:0000313" key="7">
    <source>
        <dbReference type="Proteomes" id="UP000655208"/>
    </source>
</evidence>
<comment type="similarity">
    <text evidence="1">Belongs to the Gfo/Idh/MocA family.</text>
</comment>
<dbReference type="AlphaFoldDB" id="A0A917WCX7"/>
<comment type="caution">
    <text evidence="6">The sequence shown here is derived from an EMBL/GenBank/DDBJ whole genome shotgun (WGS) entry which is preliminary data.</text>
</comment>
<dbReference type="PANTHER" id="PTHR43708">
    <property type="entry name" value="CONSERVED EXPRESSED OXIDOREDUCTASE (EUROFUNG)"/>
    <property type="match status" value="1"/>
</dbReference>
<dbReference type="SUPFAM" id="SSF51735">
    <property type="entry name" value="NAD(P)-binding Rossmann-fold domains"/>
    <property type="match status" value="1"/>
</dbReference>
<dbReference type="InterPro" id="IPR036291">
    <property type="entry name" value="NAD(P)-bd_dom_sf"/>
</dbReference>
<dbReference type="InterPro" id="IPR055170">
    <property type="entry name" value="GFO_IDH_MocA-like_dom"/>
</dbReference>
<dbReference type="PANTHER" id="PTHR43708:SF5">
    <property type="entry name" value="CONSERVED EXPRESSED OXIDOREDUCTASE (EUROFUNG)-RELATED"/>
    <property type="match status" value="1"/>
</dbReference>
<feature type="region of interest" description="Disordered" evidence="3">
    <location>
        <begin position="1"/>
        <end position="20"/>
    </location>
</feature>
<dbReference type="GO" id="GO:0016491">
    <property type="term" value="F:oxidoreductase activity"/>
    <property type="evidence" value="ECO:0007669"/>
    <property type="project" value="UniProtKB-KW"/>
</dbReference>
<accession>A0A917WCX7</accession>
<dbReference type="Gene3D" id="3.40.50.720">
    <property type="entry name" value="NAD(P)-binding Rossmann-like Domain"/>
    <property type="match status" value="1"/>
</dbReference>
<keyword evidence="7" id="KW-1185">Reference proteome</keyword>
<evidence type="ECO:0000259" key="5">
    <source>
        <dbReference type="Pfam" id="PF22725"/>
    </source>
</evidence>
<evidence type="ECO:0000256" key="1">
    <source>
        <dbReference type="ARBA" id="ARBA00010928"/>
    </source>
</evidence>
<proteinExistence type="inferred from homology"/>
<dbReference type="InterPro" id="IPR000683">
    <property type="entry name" value="Gfo/Idh/MocA-like_OxRdtase_N"/>
</dbReference>
<feature type="compositionally biased region" description="Low complexity" evidence="3">
    <location>
        <begin position="34"/>
        <end position="46"/>
    </location>
</feature>
<evidence type="ECO:0000259" key="4">
    <source>
        <dbReference type="Pfam" id="PF01408"/>
    </source>
</evidence>
<dbReference type="Pfam" id="PF22725">
    <property type="entry name" value="GFO_IDH_MocA_C3"/>
    <property type="match status" value="1"/>
</dbReference>
<name>A0A917WCX7_9ACTN</name>
<feature type="region of interest" description="Disordered" evidence="3">
    <location>
        <begin position="28"/>
        <end position="51"/>
    </location>
</feature>
<keyword evidence="2" id="KW-0560">Oxidoreductase</keyword>
<sequence length="406" mass="41905">MADPGPGGGAGGYRPVRGRSRVFRGVRHHRGVHPTDPASSSPSTADRGTAEGPEPVAWALCGYGSGGRVFHAPLLASAPAIRFAAVVTSDAGRQQQARADHPGVATVPSLEELPALGVRGVTVTTPPATHTDLAHRALDLGLAVVVDKPFALTAAAAAELVEHARRVGGVLTVYQNRRWDSDLLTVRRLLADGALGTVHRFTSRIDRFRPVKPGWGSAGPEQGGGTLLDLGPHLVDQALHLFGPARSVYAELGTVRAGAAAEDDIVLHVLHRDGVRSVLVAGMASAAAGPRFQVNGDAGGYLVHGFDVQEQQLKDGGSPASLGAEWGVEPPSAWGTLTTADGSRPVPSERGRWDVFYPAVAAAVSGRGAVPVDPRDAVATAEVLDAARESARTGRLVPVTGTDAAG</sequence>
<reference evidence="6" key="2">
    <citation type="submission" date="2020-09" db="EMBL/GenBank/DDBJ databases">
        <authorList>
            <person name="Sun Q."/>
            <person name="Zhou Y."/>
        </authorList>
    </citation>
    <scope>NUCLEOTIDE SEQUENCE</scope>
    <source>
        <strain evidence="6">CGMCC 4.7308</strain>
    </source>
</reference>
<evidence type="ECO:0000313" key="6">
    <source>
        <dbReference type="EMBL" id="GGL91058.1"/>
    </source>
</evidence>
<dbReference type="InterPro" id="IPR051317">
    <property type="entry name" value="Gfo/Idh/MocA_oxidoreduct"/>
</dbReference>
<dbReference type="GO" id="GO:0000166">
    <property type="term" value="F:nucleotide binding"/>
    <property type="evidence" value="ECO:0007669"/>
    <property type="project" value="InterPro"/>
</dbReference>
<reference evidence="6" key="1">
    <citation type="journal article" date="2014" name="Int. J. Syst. Evol. Microbiol.">
        <title>Complete genome sequence of Corynebacterium casei LMG S-19264T (=DSM 44701T), isolated from a smear-ripened cheese.</title>
        <authorList>
            <consortium name="US DOE Joint Genome Institute (JGI-PGF)"/>
            <person name="Walter F."/>
            <person name="Albersmeier A."/>
            <person name="Kalinowski J."/>
            <person name="Ruckert C."/>
        </authorList>
    </citation>
    <scope>NUCLEOTIDE SEQUENCE</scope>
    <source>
        <strain evidence="6">CGMCC 4.7308</strain>
    </source>
</reference>
<dbReference type="Proteomes" id="UP000655208">
    <property type="component" value="Unassembled WGS sequence"/>
</dbReference>
<dbReference type="Pfam" id="PF01408">
    <property type="entry name" value="GFO_IDH_MocA"/>
    <property type="match status" value="1"/>
</dbReference>
<evidence type="ECO:0000256" key="2">
    <source>
        <dbReference type="ARBA" id="ARBA00023002"/>
    </source>
</evidence>
<evidence type="ECO:0000256" key="3">
    <source>
        <dbReference type="SAM" id="MobiDB-lite"/>
    </source>
</evidence>
<organism evidence="6 7">
    <name type="scientific">Nakamurella endophytica</name>
    <dbReference type="NCBI Taxonomy" id="1748367"/>
    <lineage>
        <taxon>Bacteria</taxon>
        <taxon>Bacillati</taxon>
        <taxon>Actinomycetota</taxon>
        <taxon>Actinomycetes</taxon>
        <taxon>Nakamurellales</taxon>
        <taxon>Nakamurellaceae</taxon>
        <taxon>Nakamurella</taxon>
    </lineage>
</organism>
<feature type="domain" description="Gfo/Idh/MocA-like oxidoreductase N-terminal" evidence="4">
    <location>
        <begin position="58"/>
        <end position="174"/>
    </location>
</feature>
<dbReference type="SUPFAM" id="SSF55347">
    <property type="entry name" value="Glyceraldehyde-3-phosphate dehydrogenase-like, C-terminal domain"/>
    <property type="match status" value="1"/>
</dbReference>
<dbReference type="EMBL" id="BMNA01000002">
    <property type="protein sequence ID" value="GGL91058.1"/>
    <property type="molecule type" value="Genomic_DNA"/>
</dbReference>